<dbReference type="CDD" id="cd07989">
    <property type="entry name" value="LPLAT_AGPAT-like"/>
    <property type="match status" value="1"/>
</dbReference>
<dbReference type="Pfam" id="PF00550">
    <property type="entry name" value="PP-binding"/>
    <property type="match status" value="1"/>
</dbReference>
<dbReference type="InterPro" id="IPR002123">
    <property type="entry name" value="Plipid/glycerol_acylTrfase"/>
</dbReference>
<evidence type="ECO:0000313" key="3">
    <source>
        <dbReference type="EMBL" id="TCK73476.1"/>
    </source>
</evidence>
<dbReference type="Proteomes" id="UP000295210">
    <property type="component" value="Unassembled WGS sequence"/>
</dbReference>
<dbReference type="SMART" id="SM00563">
    <property type="entry name" value="PlsC"/>
    <property type="match status" value="1"/>
</dbReference>
<dbReference type="EMBL" id="SMGK01000002">
    <property type="protein sequence ID" value="TCK73476.1"/>
    <property type="molecule type" value="Genomic_DNA"/>
</dbReference>
<comment type="caution">
    <text evidence="3">The sequence shown here is derived from an EMBL/GenBank/DDBJ whole genome shotgun (WGS) entry which is preliminary data.</text>
</comment>
<sequence length="861" mass="94632">MGAAGIHLSMRATLATLVDDFRRWGPATAVGRHTGNRRHATSYSSLARLAGRFAGYLEAHSLGSEQPVLLWGQNSAEWIGVFFGCVLRGAVVAPLDAAGSVEFARRVIEDVRPSLIVGDSELVGRLTVDIPILVLEELESALPAGEGPANPALSGESPLQILFTSGTTGEPKGIVHTHRNVLASLTPIEREIEKYRRYERWVHPLRFLHTLPLSHVFGQFMGLWVPAVLGAEVHFDTRLAAPHVIALLRRERISVLAAVPRVLALMRTHLETEDAALAGKIEAWRGIAAWKKWWRFRSIHRRFGWKFWAFVCGGAALPPELERFWNALGFVLIQGYGMTETTALITLNHPFRIAQGSIGRPLPGREVRIGPDGEVLVRGEMVSTKTWQNGRVVEREDPWLATGDLAEKTASGELRFLGRKGDAIVTAAGVNIFPQDLEAALDAQAGVRASAVLGVDTPSGREPMAVIAFAGTREEAARAVEKANAKLAEYQRIRRYELWTEPDLPRTSTGKVQKRKIAAWLSGLGKSEGAAVSGDWLLATIAALTGERTAAANDASRLEEDLHMDSLARVQLAAALEERVGTTGDEQAFQQLRTLGELRQWAGLQTAAREQTAELVAPQERKAVAQRQFVYPKWPWRGPIGWLRVAFQEVVVRPLVWLLAGPRVWAAEKLPPGGGAMLVIANHLTAVDVPLVLYGLPFRMRRRMAVAMSGEMLDDWRHGHSGESWLLDLLAPAAYWLVTALFNVFPLPGSAGFQRSFDHAGEALDRGFHVLVFPEGRRSQSGELQSFRGGIGLLVKQSEAAVLPVALAGLGELKQERRRWFHSGRVEVRTGCPLRPKGSADLVTAELEAEMRNLLRRREDG</sequence>
<dbReference type="AlphaFoldDB" id="A0A4R1L5Q8"/>
<dbReference type="Pfam" id="PF01553">
    <property type="entry name" value="Acyltransferase"/>
    <property type="match status" value="1"/>
</dbReference>
<dbReference type="GO" id="GO:0031956">
    <property type="term" value="F:medium-chain fatty acid-CoA ligase activity"/>
    <property type="evidence" value="ECO:0007669"/>
    <property type="project" value="TreeGrafter"/>
</dbReference>
<dbReference type="PANTHER" id="PTHR43201:SF8">
    <property type="entry name" value="ACYL-COA SYNTHETASE FAMILY MEMBER 3"/>
    <property type="match status" value="1"/>
</dbReference>
<evidence type="ECO:0000256" key="1">
    <source>
        <dbReference type="ARBA" id="ARBA00006432"/>
    </source>
</evidence>
<proteinExistence type="inferred from homology"/>
<comment type="similarity">
    <text evidence="1">Belongs to the ATP-dependent AMP-binding enzyme family.</text>
</comment>
<dbReference type="InterPro" id="IPR036736">
    <property type="entry name" value="ACP-like_sf"/>
</dbReference>
<dbReference type="InterPro" id="IPR042099">
    <property type="entry name" value="ANL_N_sf"/>
</dbReference>
<dbReference type="InterPro" id="IPR000873">
    <property type="entry name" value="AMP-dep_synth/lig_dom"/>
</dbReference>
<reference evidence="3 4" key="1">
    <citation type="submission" date="2019-03" db="EMBL/GenBank/DDBJ databases">
        <title>Genomic Encyclopedia of Type Strains, Phase IV (KMG-IV): sequencing the most valuable type-strain genomes for metagenomic binning, comparative biology and taxonomic classification.</title>
        <authorList>
            <person name="Goeker M."/>
        </authorList>
    </citation>
    <scope>NUCLEOTIDE SEQUENCE [LARGE SCALE GENOMIC DNA]</scope>
    <source>
        <strain evidence="3 4">DSM 103428</strain>
    </source>
</reference>
<dbReference type="Gene3D" id="3.30.300.30">
    <property type="match status" value="1"/>
</dbReference>
<dbReference type="SUPFAM" id="SSF69593">
    <property type="entry name" value="Glycerol-3-phosphate (1)-acyltransferase"/>
    <property type="match status" value="1"/>
</dbReference>
<dbReference type="PROSITE" id="PS00455">
    <property type="entry name" value="AMP_BINDING"/>
    <property type="match status" value="1"/>
</dbReference>
<name>A0A4R1L5Q8_9BACT</name>
<dbReference type="SUPFAM" id="SSF56801">
    <property type="entry name" value="Acetyl-CoA synthetase-like"/>
    <property type="match status" value="1"/>
</dbReference>
<dbReference type="GO" id="GO:0016746">
    <property type="term" value="F:acyltransferase activity"/>
    <property type="evidence" value="ECO:0007669"/>
    <property type="project" value="InterPro"/>
</dbReference>
<organism evidence="3 4">
    <name type="scientific">Acidipila rosea</name>
    <dbReference type="NCBI Taxonomy" id="768535"/>
    <lineage>
        <taxon>Bacteria</taxon>
        <taxon>Pseudomonadati</taxon>
        <taxon>Acidobacteriota</taxon>
        <taxon>Terriglobia</taxon>
        <taxon>Terriglobales</taxon>
        <taxon>Acidobacteriaceae</taxon>
        <taxon>Acidipila</taxon>
    </lineage>
</organism>
<gene>
    <name evidence="3" type="ORF">C7378_1089</name>
</gene>
<evidence type="ECO:0000313" key="4">
    <source>
        <dbReference type="Proteomes" id="UP000295210"/>
    </source>
</evidence>
<accession>A0A4R1L5Q8</accession>
<dbReference type="PROSITE" id="PS50075">
    <property type="entry name" value="CARRIER"/>
    <property type="match status" value="1"/>
</dbReference>
<dbReference type="Gene3D" id="1.10.1200.10">
    <property type="entry name" value="ACP-like"/>
    <property type="match status" value="1"/>
</dbReference>
<dbReference type="GO" id="GO:0006631">
    <property type="term" value="P:fatty acid metabolic process"/>
    <property type="evidence" value="ECO:0007669"/>
    <property type="project" value="TreeGrafter"/>
</dbReference>
<dbReference type="Gene3D" id="3.40.50.12780">
    <property type="entry name" value="N-terminal domain of ligase-like"/>
    <property type="match status" value="1"/>
</dbReference>
<keyword evidence="4" id="KW-1185">Reference proteome</keyword>
<dbReference type="Pfam" id="PF00501">
    <property type="entry name" value="AMP-binding"/>
    <property type="match status" value="1"/>
</dbReference>
<protein>
    <submittedName>
        <fullName evidence="3">Long-chain acyl-CoA synthetase</fullName>
    </submittedName>
</protein>
<feature type="domain" description="Carrier" evidence="2">
    <location>
        <begin position="528"/>
        <end position="606"/>
    </location>
</feature>
<dbReference type="PANTHER" id="PTHR43201">
    <property type="entry name" value="ACYL-COA SYNTHETASE"/>
    <property type="match status" value="1"/>
</dbReference>
<dbReference type="InterPro" id="IPR009081">
    <property type="entry name" value="PP-bd_ACP"/>
</dbReference>
<dbReference type="SUPFAM" id="SSF47336">
    <property type="entry name" value="ACP-like"/>
    <property type="match status" value="1"/>
</dbReference>
<evidence type="ECO:0000259" key="2">
    <source>
        <dbReference type="PROSITE" id="PS50075"/>
    </source>
</evidence>
<dbReference type="InterPro" id="IPR045851">
    <property type="entry name" value="AMP-bd_C_sf"/>
</dbReference>
<dbReference type="InterPro" id="IPR020845">
    <property type="entry name" value="AMP-binding_CS"/>
</dbReference>